<evidence type="ECO:0000256" key="2">
    <source>
        <dbReference type="ARBA" id="ARBA00023002"/>
    </source>
</evidence>
<dbReference type="RefSeq" id="WP_206940910.1">
    <property type="nucleotide sequence ID" value="NZ_JAFLNF010000004.1"/>
</dbReference>
<evidence type="ECO:0000259" key="3">
    <source>
        <dbReference type="Pfam" id="PF07731"/>
    </source>
</evidence>
<dbReference type="Pfam" id="PF07731">
    <property type="entry name" value="Cu-oxidase_2"/>
    <property type="match status" value="1"/>
</dbReference>
<evidence type="ECO:0000259" key="4">
    <source>
        <dbReference type="Pfam" id="PF07732"/>
    </source>
</evidence>
<dbReference type="PANTHER" id="PTHR11709">
    <property type="entry name" value="MULTI-COPPER OXIDASE"/>
    <property type="match status" value="1"/>
</dbReference>
<dbReference type="GO" id="GO:0016491">
    <property type="term" value="F:oxidoreductase activity"/>
    <property type="evidence" value="ECO:0007669"/>
    <property type="project" value="UniProtKB-KW"/>
</dbReference>
<dbReference type="Pfam" id="PF07732">
    <property type="entry name" value="Cu-oxidase_3"/>
    <property type="match status" value="1"/>
</dbReference>
<dbReference type="InterPro" id="IPR008972">
    <property type="entry name" value="Cupredoxin"/>
</dbReference>
<dbReference type="Gene3D" id="2.60.40.420">
    <property type="entry name" value="Cupredoxins - blue copper proteins"/>
    <property type="match status" value="3"/>
</dbReference>
<dbReference type="PROSITE" id="PS00080">
    <property type="entry name" value="MULTICOPPER_OXIDASE2"/>
    <property type="match status" value="1"/>
</dbReference>
<keyword evidence="6" id="KW-1185">Reference proteome</keyword>
<feature type="domain" description="Plastocyanin-like" evidence="4">
    <location>
        <begin position="50"/>
        <end position="154"/>
    </location>
</feature>
<keyword evidence="2" id="KW-0560">Oxidoreductase</keyword>
<dbReference type="SUPFAM" id="SSF49503">
    <property type="entry name" value="Cupredoxins"/>
    <property type="match status" value="3"/>
</dbReference>
<evidence type="ECO:0000256" key="1">
    <source>
        <dbReference type="ARBA" id="ARBA00022723"/>
    </source>
</evidence>
<evidence type="ECO:0000313" key="5">
    <source>
        <dbReference type="EMBL" id="MBO0345920.1"/>
    </source>
</evidence>
<dbReference type="AlphaFoldDB" id="A0A939J5K6"/>
<keyword evidence="1" id="KW-0479">Metal-binding</keyword>
<dbReference type="GO" id="GO:0005507">
    <property type="term" value="F:copper ion binding"/>
    <property type="evidence" value="ECO:0007669"/>
    <property type="project" value="InterPro"/>
</dbReference>
<dbReference type="InterPro" id="IPR002355">
    <property type="entry name" value="Cu_oxidase_Cu_BS"/>
</dbReference>
<comment type="caution">
    <text evidence="5">The sequence shown here is derived from an EMBL/GenBank/DDBJ whole genome shotgun (WGS) entry which is preliminary data.</text>
</comment>
<gene>
    <name evidence="5" type="ORF">J0X15_11870</name>
</gene>
<dbReference type="CDD" id="cd13861">
    <property type="entry name" value="CuRO_1_CumA_like"/>
    <property type="match status" value="1"/>
</dbReference>
<dbReference type="InterPro" id="IPR006311">
    <property type="entry name" value="TAT_signal"/>
</dbReference>
<dbReference type="InterPro" id="IPR011706">
    <property type="entry name" value="Cu-oxidase_C"/>
</dbReference>
<evidence type="ECO:0000313" key="6">
    <source>
        <dbReference type="Proteomes" id="UP000664779"/>
    </source>
</evidence>
<dbReference type="InterPro" id="IPR011707">
    <property type="entry name" value="Cu-oxidase-like_N"/>
</dbReference>
<protein>
    <submittedName>
        <fullName evidence="5">Multicopper oxidase family protein</fullName>
    </submittedName>
</protein>
<dbReference type="PROSITE" id="PS51318">
    <property type="entry name" value="TAT"/>
    <property type="match status" value="1"/>
</dbReference>
<dbReference type="PROSITE" id="PS00079">
    <property type="entry name" value="MULTICOPPER_OXIDASE1"/>
    <property type="match status" value="1"/>
</dbReference>
<sequence length="468" mass="50634">MSIVSRRELLIGGGAVVSAAAAGGLTAARATAPDLTLPIAPHRAAIMPGTVTEGMMSFADGGLPPVIRLQQGVTARIDVVNKLKEASIVHWHGLRVPNGMDGVPYLTQRPIEAGDSFRYELTSHDAGTYWYHPHCNTLEQMARGLTGVLVVEEAEPVGFDQDLPLNLRDFRLGRDGQFISLFKPRSAARGGTLGTVSTVNWQEQPVYDLPAGSLTRLRLAVTDVTRVGTYDLVSGDTPLAMDDAKVIALDSNPLPIPIGASNILIAPGQRADVALRVPDREGEEVLLTRRTSKGPKVLARFRAVGPSAGRTLRELKPLPLNPIAEPDLANAEVIDFLFGWSPEGAPPVASICGTLGYTFWSINRVAWEGDTPDPIAPLAVMKKGKSYILRLRNETPNDHPIHLHGMTFRLLRSNKRPLPQLLTDTALLREGETMEVALVADNPGDWAFHCHVIEHQKTGLTGYLCVEA</sequence>
<dbReference type="GO" id="GO:0030288">
    <property type="term" value="C:outer membrane-bounded periplasmic space"/>
    <property type="evidence" value="ECO:0007669"/>
    <property type="project" value="TreeGrafter"/>
</dbReference>
<feature type="domain" description="Plastocyanin-like" evidence="3">
    <location>
        <begin position="368"/>
        <end position="466"/>
    </location>
</feature>
<dbReference type="InterPro" id="IPR033138">
    <property type="entry name" value="Cu_oxidase_CS"/>
</dbReference>
<name>A0A939J5K6_9HYPH</name>
<proteinExistence type="predicted"/>
<dbReference type="PANTHER" id="PTHR11709:SF2">
    <property type="entry name" value="MULTICOPPER OXIDASE LPR1"/>
    <property type="match status" value="1"/>
</dbReference>
<dbReference type="CDD" id="cd13906">
    <property type="entry name" value="CuRO_3_CumA_like"/>
    <property type="match status" value="1"/>
</dbReference>
<reference evidence="5" key="1">
    <citation type="submission" date="2021-03" db="EMBL/GenBank/DDBJ databases">
        <title>Roseibium sp. CAU 1637 isolated from Incheon.</title>
        <authorList>
            <person name="Kim W."/>
        </authorList>
    </citation>
    <scope>NUCLEOTIDE SEQUENCE</scope>
    <source>
        <strain evidence="5">CAU 1637</strain>
    </source>
</reference>
<accession>A0A939J5K6</accession>
<organism evidence="5 6">
    <name type="scientific">Roseibium limicola</name>
    <dbReference type="NCBI Taxonomy" id="2816037"/>
    <lineage>
        <taxon>Bacteria</taxon>
        <taxon>Pseudomonadati</taxon>
        <taxon>Pseudomonadota</taxon>
        <taxon>Alphaproteobacteria</taxon>
        <taxon>Hyphomicrobiales</taxon>
        <taxon>Stappiaceae</taxon>
        <taxon>Roseibium</taxon>
    </lineage>
</organism>
<dbReference type="InterPro" id="IPR045087">
    <property type="entry name" value="Cu-oxidase_fam"/>
</dbReference>
<dbReference type="Proteomes" id="UP000664779">
    <property type="component" value="Unassembled WGS sequence"/>
</dbReference>
<dbReference type="EMBL" id="JAFLNF010000004">
    <property type="protein sequence ID" value="MBO0345920.1"/>
    <property type="molecule type" value="Genomic_DNA"/>
</dbReference>